<dbReference type="Proteomes" id="UP000654345">
    <property type="component" value="Unassembled WGS sequence"/>
</dbReference>
<dbReference type="EMBL" id="BNJG01000001">
    <property type="protein sequence ID" value="GHO55532.1"/>
    <property type="molecule type" value="Genomic_DNA"/>
</dbReference>
<gene>
    <name evidence="1" type="ORF">KSB_40070</name>
</gene>
<sequence length="97" mass="10405">MTSTSCIKRTFWYAVDWSVPGGLEPDIASIAALSLTGLVYNGTGANPRDAQLNQLNTLLIADVFLDPANDQAVLDILAKTPNVLTYSTTITLTNLYA</sequence>
<organism evidence="1 2">
    <name type="scientific">Ktedonobacter robiniae</name>
    <dbReference type="NCBI Taxonomy" id="2778365"/>
    <lineage>
        <taxon>Bacteria</taxon>
        <taxon>Bacillati</taxon>
        <taxon>Chloroflexota</taxon>
        <taxon>Ktedonobacteria</taxon>
        <taxon>Ktedonobacterales</taxon>
        <taxon>Ktedonobacteraceae</taxon>
        <taxon>Ktedonobacter</taxon>
    </lineage>
</organism>
<name>A0ABQ3USG4_9CHLR</name>
<reference evidence="1 2" key="1">
    <citation type="journal article" date="2021" name="Int. J. Syst. Evol. Microbiol.">
        <title>Reticulibacter mediterranei gen. nov., sp. nov., within the new family Reticulibacteraceae fam. nov., and Ktedonospora formicarum gen. nov., sp. nov., Ktedonobacter robiniae sp. nov., Dictyobacter formicarum sp. nov. and Dictyobacter arantiisoli sp. nov., belonging to the class Ktedonobacteria.</title>
        <authorList>
            <person name="Yabe S."/>
            <person name="Zheng Y."/>
            <person name="Wang C.M."/>
            <person name="Sakai Y."/>
            <person name="Abe K."/>
            <person name="Yokota A."/>
            <person name="Donadio S."/>
            <person name="Cavaletti L."/>
            <person name="Monciardini P."/>
        </authorList>
    </citation>
    <scope>NUCLEOTIDE SEQUENCE [LARGE SCALE GENOMIC DNA]</scope>
    <source>
        <strain evidence="1 2">SOSP1-30</strain>
    </source>
</reference>
<proteinExistence type="predicted"/>
<evidence type="ECO:0000313" key="2">
    <source>
        <dbReference type="Proteomes" id="UP000654345"/>
    </source>
</evidence>
<keyword evidence="2" id="KW-1185">Reference proteome</keyword>
<comment type="caution">
    <text evidence="1">The sequence shown here is derived from an EMBL/GenBank/DDBJ whole genome shotgun (WGS) entry which is preliminary data.</text>
</comment>
<dbReference type="RefSeq" id="WP_201372109.1">
    <property type="nucleotide sequence ID" value="NZ_BNJG01000001.1"/>
</dbReference>
<protein>
    <submittedName>
        <fullName evidence="1">Uncharacterized protein</fullName>
    </submittedName>
</protein>
<accession>A0ABQ3USG4</accession>
<evidence type="ECO:0000313" key="1">
    <source>
        <dbReference type="EMBL" id="GHO55532.1"/>
    </source>
</evidence>